<sequence length="30" mass="3459">MAAFRRMAKVLLLGERNDVAQFCKSHNVRP</sequence>
<dbReference type="Proteomes" id="UP000004471">
    <property type="component" value="Unassembled WGS sequence"/>
</dbReference>
<name>F3FCP0_PSESX</name>
<accession>F3FCP0</accession>
<organism evidence="1 2">
    <name type="scientific">Pseudomonas syringae pv. japonica str. M301072</name>
    <dbReference type="NCBI Taxonomy" id="629262"/>
    <lineage>
        <taxon>Bacteria</taxon>
        <taxon>Pseudomonadati</taxon>
        <taxon>Pseudomonadota</taxon>
        <taxon>Gammaproteobacteria</taxon>
        <taxon>Pseudomonadales</taxon>
        <taxon>Pseudomonadaceae</taxon>
        <taxon>Pseudomonas</taxon>
        <taxon>Pseudomonas syringae</taxon>
    </lineage>
</organism>
<dbReference type="EMBL" id="AEAH01000117">
    <property type="protein sequence ID" value="EGH27976.1"/>
    <property type="molecule type" value="Genomic_DNA"/>
</dbReference>
<dbReference type="AlphaFoldDB" id="F3FCP0"/>
<gene>
    <name evidence="1" type="ORF">PSYJA_02714</name>
</gene>
<comment type="caution">
    <text evidence="1">The sequence shown here is derived from an EMBL/GenBank/DDBJ whole genome shotgun (WGS) entry which is preliminary data.</text>
</comment>
<proteinExistence type="predicted"/>
<protein>
    <submittedName>
        <fullName evidence="1">Uncharacterized protein</fullName>
    </submittedName>
</protein>
<evidence type="ECO:0000313" key="2">
    <source>
        <dbReference type="Proteomes" id="UP000004471"/>
    </source>
</evidence>
<reference evidence="1 2" key="1">
    <citation type="journal article" date="2011" name="PLoS Pathog.">
        <title>Dynamic evolution of pathogenicity revealed by sequencing and comparative genomics of 19 Pseudomonas syringae isolates.</title>
        <authorList>
            <person name="Baltrus D.A."/>
            <person name="Nishimura M.T."/>
            <person name="Romanchuk A."/>
            <person name="Chang J.H."/>
            <person name="Mukhtar M.S."/>
            <person name="Cherkis K."/>
            <person name="Roach J."/>
            <person name="Grant S.R."/>
            <person name="Jones C.D."/>
            <person name="Dangl J.L."/>
        </authorList>
    </citation>
    <scope>NUCLEOTIDE SEQUENCE [LARGE SCALE GENOMIC DNA]</scope>
    <source>
        <strain evidence="2">M301072PT</strain>
    </source>
</reference>
<evidence type="ECO:0000313" key="1">
    <source>
        <dbReference type="EMBL" id="EGH27976.1"/>
    </source>
</evidence>
<dbReference type="HOGENOM" id="CLU_3404983_0_0_6"/>